<keyword evidence="2" id="KW-1185">Reference proteome</keyword>
<dbReference type="RefSeq" id="WP_072302526.1">
    <property type="nucleotide sequence ID" value="NZ_FPIY01000001.1"/>
</dbReference>
<name>A0A1K1MSS9_9FLAO</name>
<dbReference type="OrthoDB" id="9553988at2"/>
<evidence type="ECO:0000313" key="1">
    <source>
        <dbReference type="EMBL" id="SFW26250.1"/>
    </source>
</evidence>
<dbReference type="EMBL" id="FPIY01000001">
    <property type="protein sequence ID" value="SFW26250.1"/>
    <property type="molecule type" value="Genomic_DNA"/>
</dbReference>
<dbReference type="Proteomes" id="UP000183257">
    <property type="component" value="Unassembled WGS sequence"/>
</dbReference>
<accession>A0A1K1MSS9</accession>
<protein>
    <recommendedName>
        <fullName evidence="3">Lipoprotein</fullName>
    </recommendedName>
</protein>
<evidence type="ECO:0008006" key="3">
    <source>
        <dbReference type="Google" id="ProtNLM"/>
    </source>
</evidence>
<organism evidence="1 2">
    <name type="scientific">Cellulophaga fucicola</name>
    <dbReference type="NCBI Taxonomy" id="76595"/>
    <lineage>
        <taxon>Bacteria</taxon>
        <taxon>Pseudomonadati</taxon>
        <taxon>Bacteroidota</taxon>
        <taxon>Flavobacteriia</taxon>
        <taxon>Flavobacteriales</taxon>
        <taxon>Flavobacteriaceae</taxon>
        <taxon>Cellulophaga</taxon>
    </lineage>
</organism>
<gene>
    <name evidence="1" type="ORF">SAMN05660313_00879</name>
</gene>
<proteinExistence type="predicted"/>
<dbReference type="STRING" id="76595.SAMN05660313_00879"/>
<evidence type="ECO:0000313" key="2">
    <source>
        <dbReference type="Proteomes" id="UP000183257"/>
    </source>
</evidence>
<dbReference type="AlphaFoldDB" id="A0A1K1MSS9"/>
<reference evidence="2" key="1">
    <citation type="submission" date="2016-11" db="EMBL/GenBank/DDBJ databases">
        <authorList>
            <person name="Varghese N."/>
            <person name="Submissions S."/>
        </authorList>
    </citation>
    <scope>NUCLEOTIDE SEQUENCE [LARGE SCALE GENOMIC DNA]</scope>
    <source>
        <strain evidence="2">DSM 24786</strain>
    </source>
</reference>
<dbReference type="PROSITE" id="PS51257">
    <property type="entry name" value="PROKAR_LIPOPROTEIN"/>
    <property type="match status" value="1"/>
</dbReference>
<sequence>MNKFYFILLVLLTASCSGQDFSINDFITQKLESKNKKILIVECYCDNGVTVKKTDDTLITINVKGNLSSLGYHGKQTAPKKIDKETLLFRVVETKDTLTIISKEWTHMHHRYLIKDLNISIPKNMKYEIKKILGVDLEGRKTN</sequence>